<feature type="region of interest" description="Disordered" evidence="1">
    <location>
        <begin position="345"/>
        <end position="396"/>
    </location>
</feature>
<feature type="region of interest" description="Disordered" evidence="1">
    <location>
        <begin position="139"/>
        <end position="189"/>
    </location>
</feature>
<feature type="compositionally biased region" description="Basic and acidic residues" evidence="1">
    <location>
        <begin position="202"/>
        <end position="216"/>
    </location>
</feature>
<dbReference type="EMBL" id="CP033153">
    <property type="protein sequence ID" value="AYO44288.1"/>
    <property type="molecule type" value="Genomic_DNA"/>
</dbReference>
<evidence type="ECO:0000313" key="3">
    <source>
        <dbReference type="Proteomes" id="UP000269793"/>
    </source>
</evidence>
<sequence>MRTTATRELDRRVNVWDSMGVLTSTDDADPPPPFVPSETPSARPSGPPIPRSPPPAFVSEDEESDHDEVEYVTRLPAPVDPVKLRESDAWERDRLLGFSLEERVARMERRRAGVPHPSMRNTISTVTTQPETVRWNRPAVQSDTVEFPTLEVPKAPQALTRRDHGDTVDDTSSEDSRLDEVDNSDEEWQHEHDALEALHRQEADARHEQQSRESLPRRVPPIPDSGVEPPVSRPLPPPPPSRVPYIRSAYDQLRMWQSQNRLPEALNRDMNEHEERLLRRNASMPGHFGSAFSNAQSSVAPLPRQVRLPVVTDATRHFPRSEPTSASAQAIDSTQEFERSVLTTEHADIPEVQVSEAVSESRHTEDVQPENVSESNTDQDVAMTATQPSEEAQPLDASEGITDLDVAVAHLDHPATHYEWATLISDFLGPAREQTQRTTEELEGISVGRVELEHRRVTTSGQVRVRLSVAGMRVDRCGICLEQFREGQLASSTTIVL</sequence>
<dbReference type="VEuPathDB" id="FungiDB:DNF11_3338"/>
<dbReference type="AlphaFoldDB" id="A0A3G2SAK8"/>
<feature type="region of interest" description="Disordered" evidence="1">
    <location>
        <begin position="20"/>
        <end position="67"/>
    </location>
</feature>
<evidence type="ECO:0000313" key="2">
    <source>
        <dbReference type="EMBL" id="AYO44288.1"/>
    </source>
</evidence>
<dbReference type="Proteomes" id="UP000269793">
    <property type="component" value="Chromosome VI"/>
</dbReference>
<dbReference type="STRING" id="425264.A0A3G2SAK8"/>
<gene>
    <name evidence="2" type="ORF">DNF11_3338</name>
</gene>
<accession>A0A3G2SAK8</accession>
<feature type="region of interest" description="Disordered" evidence="1">
    <location>
        <begin position="202"/>
        <end position="241"/>
    </location>
</feature>
<name>A0A3G2SAK8_MALR7</name>
<feature type="compositionally biased region" description="Polar residues" evidence="1">
    <location>
        <begin position="370"/>
        <end position="390"/>
    </location>
</feature>
<feature type="compositionally biased region" description="Pro residues" evidence="1">
    <location>
        <begin position="45"/>
        <end position="56"/>
    </location>
</feature>
<reference evidence="2 3" key="1">
    <citation type="submission" date="2018-10" db="EMBL/GenBank/DDBJ databases">
        <title>Complete genome sequence of Malassezia restricta CBS 7877.</title>
        <authorList>
            <person name="Morand S.C."/>
            <person name="Bertignac M."/>
            <person name="Iltis A."/>
            <person name="Kolder I."/>
            <person name="Pirovano W."/>
            <person name="Jourdain R."/>
            <person name="Clavaud C."/>
        </authorList>
    </citation>
    <scope>NUCLEOTIDE SEQUENCE [LARGE SCALE GENOMIC DNA]</scope>
    <source>
        <strain evidence="2 3">CBS 7877</strain>
    </source>
</reference>
<dbReference type="OrthoDB" id="8062037at2759"/>
<protein>
    <submittedName>
        <fullName evidence="2">Uncharacterized protein</fullName>
    </submittedName>
</protein>
<proteinExistence type="predicted"/>
<feature type="compositionally biased region" description="Pro residues" evidence="1">
    <location>
        <begin position="231"/>
        <end position="241"/>
    </location>
</feature>
<keyword evidence="3" id="KW-1185">Reference proteome</keyword>
<organism evidence="2 3">
    <name type="scientific">Malassezia restricta (strain ATCC 96810 / NBRC 103918 / CBS 7877)</name>
    <name type="common">Seborrheic dermatitis infection agent</name>
    <dbReference type="NCBI Taxonomy" id="425264"/>
    <lineage>
        <taxon>Eukaryota</taxon>
        <taxon>Fungi</taxon>
        <taxon>Dikarya</taxon>
        <taxon>Basidiomycota</taxon>
        <taxon>Ustilaginomycotina</taxon>
        <taxon>Malasseziomycetes</taxon>
        <taxon>Malasseziales</taxon>
        <taxon>Malasseziaceae</taxon>
        <taxon>Malassezia</taxon>
    </lineage>
</organism>
<evidence type="ECO:0000256" key="1">
    <source>
        <dbReference type="SAM" id="MobiDB-lite"/>
    </source>
</evidence>